<proteinExistence type="inferred from homology"/>
<dbReference type="InterPro" id="IPR050166">
    <property type="entry name" value="ABC_transporter_ATP-bind"/>
</dbReference>
<dbReference type="GO" id="GO:0016887">
    <property type="term" value="F:ATP hydrolysis activity"/>
    <property type="evidence" value="ECO:0007669"/>
    <property type="project" value="InterPro"/>
</dbReference>
<dbReference type="PROSITE" id="PS50893">
    <property type="entry name" value="ABC_TRANSPORTER_2"/>
    <property type="match status" value="1"/>
</dbReference>
<evidence type="ECO:0000256" key="4">
    <source>
        <dbReference type="ARBA" id="ARBA00022840"/>
    </source>
</evidence>
<gene>
    <name evidence="6" type="ORF">GLS40_10225</name>
</gene>
<dbReference type="PROSITE" id="PS00211">
    <property type="entry name" value="ABC_TRANSPORTER_1"/>
    <property type="match status" value="1"/>
</dbReference>
<dbReference type="Proteomes" id="UP000443843">
    <property type="component" value="Unassembled WGS sequence"/>
</dbReference>
<keyword evidence="3" id="KW-0547">Nucleotide-binding</keyword>
<dbReference type="CDD" id="cd03293">
    <property type="entry name" value="ABC_NrtD_SsuB_transporters"/>
    <property type="match status" value="1"/>
</dbReference>
<dbReference type="Gene3D" id="3.40.50.300">
    <property type="entry name" value="P-loop containing nucleotide triphosphate hydrolases"/>
    <property type="match status" value="1"/>
</dbReference>
<dbReference type="InterPro" id="IPR017871">
    <property type="entry name" value="ABC_transporter-like_CS"/>
</dbReference>
<evidence type="ECO:0000259" key="5">
    <source>
        <dbReference type="PROSITE" id="PS50893"/>
    </source>
</evidence>
<comment type="caution">
    <text evidence="6">The sequence shown here is derived from an EMBL/GenBank/DDBJ whole genome shotgun (WGS) entry which is preliminary data.</text>
</comment>
<dbReference type="SUPFAM" id="SSF52540">
    <property type="entry name" value="P-loop containing nucleoside triphosphate hydrolases"/>
    <property type="match status" value="1"/>
</dbReference>
<dbReference type="RefSeq" id="WP_160382682.1">
    <property type="nucleotide sequence ID" value="NZ_WNXQ01000005.1"/>
</dbReference>
<evidence type="ECO:0000313" key="7">
    <source>
        <dbReference type="Proteomes" id="UP000443843"/>
    </source>
</evidence>
<keyword evidence="7" id="KW-1185">Reference proteome</keyword>
<reference evidence="6 7" key="1">
    <citation type="submission" date="2019-11" db="EMBL/GenBank/DDBJ databases">
        <title>Pseudooceanicola pacifica sp. nov., isolated from deep-sea sediment of the Pacific Ocean.</title>
        <authorList>
            <person name="Lyu L."/>
        </authorList>
    </citation>
    <scope>NUCLEOTIDE SEQUENCE [LARGE SCALE GENOMIC DNA]</scope>
    <source>
        <strain evidence="6 7">216_PA32_1</strain>
    </source>
</reference>
<comment type="similarity">
    <text evidence="1">Belongs to the ABC transporter superfamily.</text>
</comment>
<feature type="domain" description="ABC transporter" evidence="5">
    <location>
        <begin position="16"/>
        <end position="247"/>
    </location>
</feature>
<evidence type="ECO:0000256" key="3">
    <source>
        <dbReference type="ARBA" id="ARBA00022741"/>
    </source>
</evidence>
<dbReference type="InterPro" id="IPR027417">
    <property type="entry name" value="P-loop_NTPase"/>
</dbReference>
<accession>A0A844WDD9</accession>
<organism evidence="6 7">
    <name type="scientific">Pseudooceanicola pacificus</name>
    <dbReference type="NCBI Taxonomy" id="2676438"/>
    <lineage>
        <taxon>Bacteria</taxon>
        <taxon>Pseudomonadati</taxon>
        <taxon>Pseudomonadota</taxon>
        <taxon>Alphaproteobacteria</taxon>
        <taxon>Rhodobacterales</taxon>
        <taxon>Paracoccaceae</taxon>
        <taxon>Pseudooceanicola</taxon>
    </lineage>
</organism>
<dbReference type="InterPro" id="IPR003593">
    <property type="entry name" value="AAA+_ATPase"/>
</dbReference>
<keyword evidence="2" id="KW-0813">Transport</keyword>
<dbReference type="SMART" id="SM00382">
    <property type="entry name" value="AAA"/>
    <property type="match status" value="1"/>
</dbReference>
<evidence type="ECO:0000256" key="2">
    <source>
        <dbReference type="ARBA" id="ARBA00022448"/>
    </source>
</evidence>
<dbReference type="AlphaFoldDB" id="A0A844WDD9"/>
<name>A0A844WDD9_9RHOB</name>
<dbReference type="Pfam" id="PF00005">
    <property type="entry name" value="ABC_tran"/>
    <property type="match status" value="1"/>
</dbReference>
<dbReference type="GO" id="GO:0005524">
    <property type="term" value="F:ATP binding"/>
    <property type="evidence" value="ECO:0007669"/>
    <property type="project" value="UniProtKB-KW"/>
</dbReference>
<dbReference type="EMBL" id="WNXQ01000005">
    <property type="protein sequence ID" value="MWB78402.1"/>
    <property type="molecule type" value="Genomic_DNA"/>
</dbReference>
<dbReference type="PANTHER" id="PTHR42788">
    <property type="entry name" value="TAURINE IMPORT ATP-BINDING PROTEIN-RELATED"/>
    <property type="match status" value="1"/>
</dbReference>
<dbReference type="InterPro" id="IPR003439">
    <property type="entry name" value="ABC_transporter-like_ATP-bd"/>
</dbReference>
<evidence type="ECO:0000256" key="1">
    <source>
        <dbReference type="ARBA" id="ARBA00005417"/>
    </source>
</evidence>
<dbReference type="PANTHER" id="PTHR42788:SF13">
    <property type="entry name" value="ALIPHATIC SULFONATES IMPORT ATP-BINDING PROTEIN SSUB"/>
    <property type="match status" value="1"/>
</dbReference>
<keyword evidence="4 6" id="KW-0067">ATP-binding</keyword>
<sequence length="274" mass="30107">MKTQHEEDATALPSVLRFDAVGLNYKTRSGTTTALEGLNIDIAEAEFVSVLGPSGCGKSTLMKIASGLLPTTSGSAKLSGQVITGPNPEVGVVFQQPTLLPWKTVLENVLMPIRSLGLPQKQYRSRAMQLLDLVNLSDFANNYPYELSGGMQQRVGIARGLVHDPKVLLMDEPFAALDAMTRETMMGELQRIWMETRKSVLFITHSIPEAVFLSDRVVTLSQRPGRVIDDLRIDLPRPRQLQDMTSAEFGAHSARLRQLFVDMAKSADPQEATA</sequence>
<protein>
    <submittedName>
        <fullName evidence="6">ATP-binding cassette domain-containing protein</fullName>
    </submittedName>
</protein>
<evidence type="ECO:0000313" key="6">
    <source>
        <dbReference type="EMBL" id="MWB78402.1"/>
    </source>
</evidence>